<sequence length="1208" mass="129712">MKRSVHRGVAGAVLCAVLTAACGNSEQSGPGSRSGTELGEGRSPILGGASAVPDASHSGVVAFSASRFCSGVMLTNTTFLTSRHCGVSQVWPAQTVKVYMGNLNDQMLPADGSVQERKVSSARDLELSPGVFEDATLVTVDAPFAIMNASGQLVSKGYRRSLYPKKVADMIGESVECFGYGKNDDSGTGVAGQGILRKTTLKTEASSSYPNRVLLAPHANMLYSGDSGGPCIIRVPDPDCAGGCLTGITDSVGYEPGPPKKYFAYQIAAETLRGWVASSVSGLQPGNTSSTNKDKKLEGTADAPDGGSSGLMALLAASSATVEFWAGGSLMGTAVANLPTSTGRNNGFEFEIPAAYQTGYRLEVKIVVRDEANQLLLHLAGSPMTIISGTPQGTDIIQRKYESLQDARGPLGSPLPSPQGDEREAPDGEGRLRHFTSGAIYWKSRAEQPAFAVHGAIYSRYESMGGVQSRLGWPIADVQADTRGGAVGRFQNGRLYHHPSTGTFAIYSERILSTYQQHGEGGSSEGYPIADEVTDSKGGGLVHMQNGVLLYKLGATNAYVSRGAIFQRWSSDGAENGRLGYPIAVEGSITSPSGTLFQEFENGFLIHHTQVGVRAIYTKAIHRAWGTSRATFDAGLPIADERAAANGGAMVEYQNGAFYWHSLTGAVAVKNGSIRQHWDQRGAEGGVLGYPEQSSSNVGNGYTYQSFRGGAIYSSDATGPISLINSIEIHYEYLRGRNGGLGYPVSNVMTFGGGEYVRFTGGAISWHPLLGAFEVHGDIYAKYKAMGEWQGLLGLPVSDEEYDSSTGGQLSKFLFGTIHWIPGKATEVLGPYVTGHRFFPMDYDGDGDDDLVVRGPHGQFMAFRSEGGQLSFAGILVNTSWTDYWGWNAGHRYFVMDYDGDGDDDLVGRDSYGVFSALRSDRTQFVMTGALFINPGMGDDQTGWNAGHRYFVMDYDGDGDDDLVARDSYGHFTAIRSERTHFVGTPALYINTGMKDADGWNAGHRYFVMDYDGDGDDDLVARDSYGHFTAIRSERTHFVGTPALYINTGMKDTDGWNEGNRYYVMDFDGDHDDDLLVRDAAGTFSLLRAEGNALVHRGVVLNTPYTDALNWGSGHRFFVMDFDKDGDDDLVGRTSNGALIGFRSDRTALVETGLLLNTPMVDGPSIPPPPNPCDSNPSLCEDPCDTNPGLCEPDLCELRPWLCDPESP</sequence>
<gene>
    <name evidence="3" type="ORF">OV287_40520</name>
</gene>
<dbReference type="InterPro" id="IPR001254">
    <property type="entry name" value="Trypsin_dom"/>
</dbReference>
<keyword evidence="3" id="KW-0378">Hydrolase</keyword>
<name>A0ABT4AGD0_9BACT</name>
<feature type="compositionally biased region" description="Basic and acidic residues" evidence="1">
    <location>
        <begin position="420"/>
        <end position="431"/>
    </location>
</feature>
<dbReference type="PANTHER" id="PTHR44103">
    <property type="entry name" value="PROPROTEIN CONVERTASE P"/>
    <property type="match status" value="1"/>
</dbReference>
<dbReference type="EMBL" id="JAPNKA010000001">
    <property type="protein sequence ID" value="MCY1080748.1"/>
    <property type="molecule type" value="Genomic_DNA"/>
</dbReference>
<protein>
    <submittedName>
        <fullName evidence="3">Trypsin-like serine protease</fullName>
        <ecNumber evidence="3">3.4.21.-</ecNumber>
    </submittedName>
</protein>
<dbReference type="EC" id="3.4.21.-" evidence="3"/>
<evidence type="ECO:0000313" key="4">
    <source>
        <dbReference type="Proteomes" id="UP001207654"/>
    </source>
</evidence>
<dbReference type="SUPFAM" id="SSF50494">
    <property type="entry name" value="Trypsin-like serine proteases"/>
    <property type="match status" value="1"/>
</dbReference>
<feature type="region of interest" description="Disordered" evidence="1">
    <location>
        <begin position="24"/>
        <end position="49"/>
    </location>
</feature>
<reference evidence="3 4" key="1">
    <citation type="submission" date="2022-11" db="EMBL/GenBank/DDBJ databases">
        <title>Minimal conservation of predation-associated metabolite biosynthetic gene clusters underscores biosynthetic potential of Myxococcota including descriptions for ten novel species: Archangium lansinium sp. nov., Myxococcus landrumus sp. nov., Nannocystis bai.</title>
        <authorList>
            <person name="Ahearne A."/>
            <person name="Stevens C."/>
            <person name="Phillips K."/>
        </authorList>
    </citation>
    <scope>NUCLEOTIDE SEQUENCE [LARGE SCALE GENOMIC DNA]</scope>
    <source>
        <strain evidence="3 4">MIWBW</strain>
    </source>
</reference>
<keyword evidence="4" id="KW-1185">Reference proteome</keyword>
<dbReference type="Pfam" id="PF08310">
    <property type="entry name" value="LGFP"/>
    <property type="match status" value="6"/>
</dbReference>
<evidence type="ECO:0000256" key="1">
    <source>
        <dbReference type="SAM" id="MobiDB-lite"/>
    </source>
</evidence>
<dbReference type="PROSITE" id="PS51257">
    <property type="entry name" value="PROKAR_LIPOPROTEIN"/>
    <property type="match status" value="1"/>
</dbReference>
<feature type="domain" description="Peptidase S1" evidence="2">
    <location>
        <begin position="45"/>
        <end position="281"/>
    </location>
</feature>
<proteinExistence type="predicted"/>
<dbReference type="Pfam" id="PF00089">
    <property type="entry name" value="Trypsin"/>
    <property type="match status" value="1"/>
</dbReference>
<dbReference type="Gene3D" id="2.40.10.10">
    <property type="entry name" value="Trypsin-like serine proteases"/>
    <property type="match status" value="1"/>
</dbReference>
<dbReference type="InterPro" id="IPR028994">
    <property type="entry name" value="Integrin_alpha_N"/>
</dbReference>
<accession>A0ABT4AGD0</accession>
<dbReference type="GO" id="GO:0016787">
    <property type="term" value="F:hydrolase activity"/>
    <property type="evidence" value="ECO:0007669"/>
    <property type="project" value="UniProtKB-KW"/>
</dbReference>
<feature type="region of interest" description="Disordered" evidence="1">
    <location>
        <begin position="283"/>
        <end position="304"/>
    </location>
</feature>
<feature type="compositionally biased region" description="Polar residues" evidence="1">
    <location>
        <begin position="24"/>
        <end position="35"/>
    </location>
</feature>
<evidence type="ECO:0000259" key="2">
    <source>
        <dbReference type="PROSITE" id="PS50240"/>
    </source>
</evidence>
<dbReference type="PROSITE" id="PS50240">
    <property type="entry name" value="TRYPSIN_DOM"/>
    <property type="match status" value="1"/>
</dbReference>
<dbReference type="InterPro" id="IPR043504">
    <property type="entry name" value="Peptidase_S1_PA_chymotrypsin"/>
</dbReference>
<feature type="region of interest" description="Disordered" evidence="1">
    <location>
        <begin position="406"/>
        <end position="431"/>
    </location>
</feature>
<evidence type="ECO:0000313" key="3">
    <source>
        <dbReference type="EMBL" id="MCY1080748.1"/>
    </source>
</evidence>
<dbReference type="InterPro" id="IPR009003">
    <property type="entry name" value="Peptidase_S1_PA"/>
</dbReference>
<dbReference type="SUPFAM" id="SSF69318">
    <property type="entry name" value="Integrin alpha N-terminal domain"/>
    <property type="match status" value="1"/>
</dbReference>
<dbReference type="PANTHER" id="PTHR44103:SF1">
    <property type="entry name" value="PROPROTEIN CONVERTASE P"/>
    <property type="match status" value="1"/>
</dbReference>
<comment type="caution">
    <text evidence="3">The sequence shown here is derived from an EMBL/GenBank/DDBJ whole genome shotgun (WGS) entry which is preliminary data.</text>
</comment>
<dbReference type="InterPro" id="IPR013207">
    <property type="entry name" value="LGFP"/>
</dbReference>
<organism evidence="3 4">
    <name type="scientific">Archangium lansingense</name>
    <dbReference type="NCBI Taxonomy" id="2995310"/>
    <lineage>
        <taxon>Bacteria</taxon>
        <taxon>Pseudomonadati</taxon>
        <taxon>Myxococcota</taxon>
        <taxon>Myxococcia</taxon>
        <taxon>Myxococcales</taxon>
        <taxon>Cystobacterineae</taxon>
        <taxon>Archangiaceae</taxon>
        <taxon>Archangium</taxon>
    </lineage>
</organism>
<dbReference type="Proteomes" id="UP001207654">
    <property type="component" value="Unassembled WGS sequence"/>
</dbReference>